<evidence type="ECO:0000313" key="1">
    <source>
        <dbReference type="EMBL" id="KAE9038349.1"/>
    </source>
</evidence>
<gene>
    <name evidence="1" type="ORF">PR002_g6082</name>
    <name evidence="2" type="ORF">PR003_g5971</name>
</gene>
<dbReference type="EMBL" id="QXFU01000268">
    <property type="protein sequence ID" value="KAE9038349.1"/>
    <property type="molecule type" value="Genomic_DNA"/>
</dbReference>
<reference evidence="1 4" key="1">
    <citation type="submission" date="2018-09" db="EMBL/GenBank/DDBJ databases">
        <title>Genomic investigation of the strawberry pathogen Phytophthora fragariae indicates pathogenicity is determined by transcriptional variation in three key races.</title>
        <authorList>
            <person name="Adams T.M."/>
            <person name="Armitage A.D."/>
            <person name="Sobczyk M.K."/>
            <person name="Bates H.J."/>
            <person name="Dunwell J.M."/>
            <person name="Nellist C.F."/>
            <person name="Harrison R.J."/>
        </authorList>
    </citation>
    <scope>NUCLEOTIDE SEQUENCE [LARGE SCALE GENOMIC DNA]</scope>
    <source>
        <strain evidence="1 4">SCRP324</strain>
        <strain evidence="2 3">SCRP333</strain>
    </source>
</reference>
<dbReference type="EMBL" id="QXFT01000257">
    <property type="protein sequence ID" value="KAE9349294.1"/>
    <property type="molecule type" value="Genomic_DNA"/>
</dbReference>
<evidence type="ECO:0000313" key="4">
    <source>
        <dbReference type="Proteomes" id="UP000435112"/>
    </source>
</evidence>
<proteinExistence type="predicted"/>
<name>A0A6A3NDC9_9STRA</name>
<accession>A0A6A3NDC9</accession>
<evidence type="ECO:0000313" key="3">
    <source>
        <dbReference type="Proteomes" id="UP000434957"/>
    </source>
</evidence>
<dbReference type="Proteomes" id="UP000434957">
    <property type="component" value="Unassembled WGS sequence"/>
</dbReference>
<dbReference type="AlphaFoldDB" id="A0A6A3NDC9"/>
<evidence type="ECO:0000313" key="2">
    <source>
        <dbReference type="EMBL" id="KAE9349294.1"/>
    </source>
</evidence>
<protein>
    <submittedName>
        <fullName evidence="1">Uncharacterized protein</fullName>
    </submittedName>
</protein>
<comment type="caution">
    <text evidence="1">The sequence shown here is derived from an EMBL/GenBank/DDBJ whole genome shotgun (WGS) entry which is preliminary data.</text>
</comment>
<keyword evidence="3" id="KW-1185">Reference proteome</keyword>
<sequence>MKAPSVKNASNVRMNLMFDGLVSIGITGGGNLDDDDCNDEDGEELMELDASEGDDCAGISGELTMASPPAQ</sequence>
<organism evidence="1 4">
    <name type="scientific">Phytophthora rubi</name>
    <dbReference type="NCBI Taxonomy" id="129364"/>
    <lineage>
        <taxon>Eukaryota</taxon>
        <taxon>Sar</taxon>
        <taxon>Stramenopiles</taxon>
        <taxon>Oomycota</taxon>
        <taxon>Peronosporomycetes</taxon>
        <taxon>Peronosporales</taxon>
        <taxon>Peronosporaceae</taxon>
        <taxon>Phytophthora</taxon>
    </lineage>
</organism>
<dbReference type="Proteomes" id="UP000435112">
    <property type="component" value="Unassembled WGS sequence"/>
</dbReference>